<feature type="compositionally biased region" description="Basic and acidic residues" evidence="1">
    <location>
        <begin position="627"/>
        <end position="651"/>
    </location>
</feature>
<feature type="domain" description="Complement component 3 CUB" evidence="2">
    <location>
        <begin position="464"/>
        <end position="494"/>
    </location>
</feature>
<dbReference type="OrthoDB" id="6359008at2759"/>
<dbReference type="GeneID" id="15802935"/>
<protein>
    <recommendedName>
        <fullName evidence="2">Complement component 3 CUB domain-containing protein</fullName>
    </recommendedName>
</protein>
<gene>
    <name evidence="3" type="ORF">BEWA_053840</name>
</gene>
<sequence length="740" mass="79477">MSGGGGNTLKLDIDRKCGKSGSCNCKERPNGIEAKRDVSPESVRGFVALTHSNKGIPFTLKGTLHGGEELSTRYDISGVTKVSVYYWEKDETYDKPLLLEIVKNTKPNAPEYYYKYDHSEVRNSHFWSHQRHSISLQVMLDDRNCGRNHAVPLNIKDPEAGTLPSDVNSTCLKTKRKISLDGGSIQFTRSEYAIKTYSVRGRGTKISRVTYGGNGTDIDPPKGPVSNVRAYSYSGFGGDSDISLMLQFIQKDGKSMWFESTDKNSTSWNKTDDAGFYAGIQPTEALSNKLDGIACSIGIGVTIDLTRGGKLAGIKYYESDQLSGRRVIKLEEQPFPISDVRSVSALYCGEVPKLIYVQGGDPSVNKWFRQGSTDWWAKVEDLGDTMPDNIKSCTEEIFSKLVSALKSTGGCISLPECKEPVTSSSPEPAVCSQDSGYKDGQEKCVVGCAKAPDGDLGEQPISNPEHLGQNGVQREEVPVADLSDQVPDTESETKILLEGTPVVQMAVDAIDDERQVSVGNVSLSTGNESQDVKFKLPGGELGLLNITPDGQPFALLSAQANDLGPNGNNSEGEAQVEEKGLKKGKIAKEELKGGPQSSSLLGAATGPNPGNDNSNENRTGAKVVSEIVKKESEKPDHSLSPELLPKADKPADTSPATTVTTQAATSTSSGVETVVQPPQGPTEEPEQEPTYSPITGLEVVGGATGLGYIIPSVFGGSSAVGLAGWKLYNRYKGDPWVRQI</sequence>
<evidence type="ECO:0000259" key="2">
    <source>
        <dbReference type="Pfam" id="PF21406"/>
    </source>
</evidence>
<dbReference type="STRING" id="1537102.L1LDV7"/>
<organism evidence="3 4">
    <name type="scientific">Theileria equi strain WA</name>
    <dbReference type="NCBI Taxonomy" id="1537102"/>
    <lineage>
        <taxon>Eukaryota</taxon>
        <taxon>Sar</taxon>
        <taxon>Alveolata</taxon>
        <taxon>Apicomplexa</taxon>
        <taxon>Aconoidasida</taxon>
        <taxon>Piroplasmida</taxon>
        <taxon>Theileriidae</taxon>
        <taxon>Theileria</taxon>
    </lineage>
</organism>
<dbReference type="InterPro" id="IPR049466">
    <property type="entry name" value="C3_CUB1"/>
</dbReference>
<dbReference type="AlphaFoldDB" id="L1LDV7"/>
<accession>L1LDV7</accession>
<evidence type="ECO:0000313" key="4">
    <source>
        <dbReference type="Proteomes" id="UP000031512"/>
    </source>
</evidence>
<feature type="compositionally biased region" description="Polar residues" evidence="1">
    <location>
        <begin position="608"/>
        <end position="618"/>
    </location>
</feature>
<keyword evidence="4" id="KW-1185">Reference proteome</keyword>
<dbReference type="VEuPathDB" id="PiroplasmaDB:BEWA_053840"/>
<name>L1LDV7_THEEQ</name>
<proteinExistence type="predicted"/>
<comment type="caution">
    <text evidence="3">The sequence shown here is derived from an EMBL/GenBank/DDBJ whole genome shotgun (WGS) entry which is preliminary data.</text>
</comment>
<reference evidence="3 4" key="1">
    <citation type="journal article" date="2012" name="BMC Genomics">
        <title>Comparative genomic analysis and phylogenetic position of Theileria equi.</title>
        <authorList>
            <person name="Kappmeyer L.S."/>
            <person name="Thiagarajan M."/>
            <person name="Herndon D.R."/>
            <person name="Ramsay J.D."/>
            <person name="Caler E."/>
            <person name="Djikeng A."/>
            <person name="Gillespie J.J."/>
            <person name="Lau A.O."/>
            <person name="Roalson E.H."/>
            <person name="Silva J.C."/>
            <person name="Silva M.G."/>
            <person name="Suarez C.E."/>
            <person name="Ueti M.W."/>
            <person name="Nene V.M."/>
            <person name="Mealey R.H."/>
            <person name="Knowles D.P."/>
            <person name="Brayton K.A."/>
        </authorList>
    </citation>
    <scope>NUCLEOTIDE SEQUENCE [LARGE SCALE GENOMIC DNA]</scope>
    <source>
        <strain evidence="3 4">WA</strain>
    </source>
</reference>
<evidence type="ECO:0000256" key="1">
    <source>
        <dbReference type="SAM" id="MobiDB-lite"/>
    </source>
</evidence>
<feature type="compositionally biased region" description="Basic and acidic residues" evidence="1">
    <location>
        <begin position="576"/>
        <end position="592"/>
    </location>
</feature>
<dbReference type="eggNOG" id="KOG1366">
    <property type="taxonomic scope" value="Eukaryota"/>
</dbReference>
<dbReference type="KEGG" id="beq:BEWA_053840"/>
<dbReference type="Gene3D" id="2.60.120.1540">
    <property type="match status" value="1"/>
</dbReference>
<feature type="compositionally biased region" description="Low complexity" evidence="1">
    <location>
        <begin position="652"/>
        <end position="669"/>
    </location>
</feature>
<dbReference type="RefSeq" id="XP_004832780.1">
    <property type="nucleotide sequence ID" value="XM_004832723.1"/>
</dbReference>
<dbReference type="Proteomes" id="UP000031512">
    <property type="component" value="Unassembled WGS sequence"/>
</dbReference>
<feature type="region of interest" description="Disordered" evidence="1">
    <location>
        <begin position="559"/>
        <end position="694"/>
    </location>
</feature>
<dbReference type="Pfam" id="PF21406">
    <property type="entry name" value="C3_CUB1"/>
    <property type="match status" value="1"/>
</dbReference>
<dbReference type="EMBL" id="ACOU01000003">
    <property type="protein sequence ID" value="EKX73328.1"/>
    <property type="molecule type" value="Genomic_DNA"/>
</dbReference>
<evidence type="ECO:0000313" key="3">
    <source>
        <dbReference type="EMBL" id="EKX73328.1"/>
    </source>
</evidence>